<dbReference type="RefSeq" id="WP_007905785.1">
    <property type="nucleotide sequence ID" value="NZ_ADVG01000001.1"/>
</dbReference>
<keyword evidence="2" id="KW-1185">Reference proteome</keyword>
<sequence>MMEILPRVFLKSSIGALARWCNPRGEKVGSGQMHLRDMDHFQVEHIKLGPTMHLALDQQKCG</sequence>
<dbReference type="AlphaFoldDB" id="D6TIM8"/>
<organism evidence="1 2">
    <name type="scientific">Ktedonobacter racemifer DSM 44963</name>
    <dbReference type="NCBI Taxonomy" id="485913"/>
    <lineage>
        <taxon>Bacteria</taxon>
        <taxon>Bacillati</taxon>
        <taxon>Chloroflexota</taxon>
        <taxon>Ktedonobacteria</taxon>
        <taxon>Ktedonobacterales</taxon>
        <taxon>Ktedonobacteraceae</taxon>
        <taxon>Ktedonobacter</taxon>
    </lineage>
</organism>
<accession>D6TIM8</accession>
<protein>
    <submittedName>
        <fullName evidence="1">Uncharacterized protein</fullName>
    </submittedName>
</protein>
<dbReference type="InParanoid" id="D6TIM8"/>
<reference evidence="1 2" key="1">
    <citation type="journal article" date="2011" name="Stand. Genomic Sci.">
        <title>Non-contiguous finished genome sequence and contextual data of the filamentous soil bacterium Ktedonobacter racemifer type strain (SOSP1-21).</title>
        <authorList>
            <person name="Chang Y.J."/>
            <person name="Land M."/>
            <person name="Hauser L."/>
            <person name="Chertkov O."/>
            <person name="Del Rio T.G."/>
            <person name="Nolan M."/>
            <person name="Copeland A."/>
            <person name="Tice H."/>
            <person name="Cheng J.F."/>
            <person name="Lucas S."/>
            <person name="Han C."/>
            <person name="Goodwin L."/>
            <person name="Pitluck S."/>
            <person name="Ivanova N."/>
            <person name="Ovchinikova G."/>
            <person name="Pati A."/>
            <person name="Chen A."/>
            <person name="Palaniappan K."/>
            <person name="Mavromatis K."/>
            <person name="Liolios K."/>
            <person name="Brettin T."/>
            <person name="Fiebig A."/>
            <person name="Rohde M."/>
            <person name="Abt B."/>
            <person name="Goker M."/>
            <person name="Detter J.C."/>
            <person name="Woyke T."/>
            <person name="Bristow J."/>
            <person name="Eisen J.A."/>
            <person name="Markowitz V."/>
            <person name="Hugenholtz P."/>
            <person name="Kyrpides N.C."/>
            <person name="Klenk H.P."/>
            <person name="Lapidus A."/>
        </authorList>
    </citation>
    <scope>NUCLEOTIDE SEQUENCE [LARGE SCALE GENOMIC DNA]</scope>
    <source>
        <strain evidence="2">DSM 44963</strain>
    </source>
</reference>
<gene>
    <name evidence="1" type="ORF">Krac_10832</name>
</gene>
<proteinExistence type="predicted"/>
<comment type="caution">
    <text evidence="1">The sequence shown here is derived from an EMBL/GenBank/DDBJ whole genome shotgun (WGS) entry which is preliminary data.</text>
</comment>
<dbReference type="Proteomes" id="UP000004508">
    <property type="component" value="Unassembled WGS sequence"/>
</dbReference>
<evidence type="ECO:0000313" key="1">
    <source>
        <dbReference type="EMBL" id="EFH89285.1"/>
    </source>
</evidence>
<dbReference type="EMBL" id="ADVG01000001">
    <property type="protein sequence ID" value="EFH89285.1"/>
    <property type="molecule type" value="Genomic_DNA"/>
</dbReference>
<name>D6TIM8_KTERA</name>
<evidence type="ECO:0000313" key="2">
    <source>
        <dbReference type="Proteomes" id="UP000004508"/>
    </source>
</evidence>